<dbReference type="Proteomes" id="UP000799757">
    <property type="component" value="Unassembled WGS sequence"/>
</dbReference>
<accession>A0A6A6WZL0</accession>
<dbReference type="AlphaFoldDB" id="A0A6A6WZL0"/>
<evidence type="ECO:0000313" key="1">
    <source>
        <dbReference type="EMBL" id="KAF2789385.1"/>
    </source>
</evidence>
<proteinExistence type="predicted"/>
<name>A0A6A6WZL0_9PLEO</name>
<protein>
    <submittedName>
        <fullName evidence="1">Uncharacterized protein</fullName>
    </submittedName>
</protein>
<evidence type="ECO:0000313" key="2">
    <source>
        <dbReference type="Proteomes" id="UP000799757"/>
    </source>
</evidence>
<keyword evidence="2" id="KW-1185">Reference proteome</keyword>
<organism evidence="1 2">
    <name type="scientific">Melanomma pulvis-pyrius CBS 109.77</name>
    <dbReference type="NCBI Taxonomy" id="1314802"/>
    <lineage>
        <taxon>Eukaryota</taxon>
        <taxon>Fungi</taxon>
        <taxon>Dikarya</taxon>
        <taxon>Ascomycota</taxon>
        <taxon>Pezizomycotina</taxon>
        <taxon>Dothideomycetes</taxon>
        <taxon>Pleosporomycetidae</taxon>
        <taxon>Pleosporales</taxon>
        <taxon>Melanommataceae</taxon>
        <taxon>Melanomma</taxon>
    </lineage>
</organism>
<dbReference type="OrthoDB" id="3552888at2759"/>
<reference evidence="1" key="1">
    <citation type="journal article" date="2020" name="Stud. Mycol.">
        <title>101 Dothideomycetes genomes: a test case for predicting lifestyles and emergence of pathogens.</title>
        <authorList>
            <person name="Haridas S."/>
            <person name="Albert R."/>
            <person name="Binder M."/>
            <person name="Bloem J."/>
            <person name="Labutti K."/>
            <person name="Salamov A."/>
            <person name="Andreopoulos B."/>
            <person name="Baker S."/>
            <person name="Barry K."/>
            <person name="Bills G."/>
            <person name="Bluhm B."/>
            <person name="Cannon C."/>
            <person name="Castanera R."/>
            <person name="Culley D."/>
            <person name="Daum C."/>
            <person name="Ezra D."/>
            <person name="Gonzalez J."/>
            <person name="Henrissat B."/>
            <person name="Kuo A."/>
            <person name="Liang C."/>
            <person name="Lipzen A."/>
            <person name="Lutzoni F."/>
            <person name="Magnuson J."/>
            <person name="Mondo S."/>
            <person name="Nolan M."/>
            <person name="Ohm R."/>
            <person name="Pangilinan J."/>
            <person name="Park H.-J."/>
            <person name="Ramirez L."/>
            <person name="Alfaro M."/>
            <person name="Sun H."/>
            <person name="Tritt A."/>
            <person name="Yoshinaga Y."/>
            <person name="Zwiers L.-H."/>
            <person name="Turgeon B."/>
            <person name="Goodwin S."/>
            <person name="Spatafora J."/>
            <person name="Crous P."/>
            <person name="Grigoriev I."/>
        </authorList>
    </citation>
    <scope>NUCLEOTIDE SEQUENCE</scope>
    <source>
        <strain evidence="1">CBS 109.77</strain>
    </source>
</reference>
<dbReference type="EMBL" id="MU002141">
    <property type="protein sequence ID" value="KAF2789385.1"/>
    <property type="molecule type" value="Genomic_DNA"/>
</dbReference>
<sequence>DDLLPVSEMEWEGPVFVGGPEITLHGTAKSIYEQILKLNPSYDPWLFPDYLPAPLALRGLETRETGKFNCGKGKEVGNYDTQCLEGWSYLRKLGNRMCGAKKNSCSRVSCSTNCGVYLCSTTGSEKKVKCGSLANDMAKISNECGHGWGDSVWSVSGRLTFSKHYVQLNSVSC</sequence>
<feature type="non-terminal residue" evidence="1">
    <location>
        <position position="1"/>
    </location>
</feature>
<gene>
    <name evidence="1" type="ORF">K505DRAFT_253443</name>
</gene>